<reference evidence="3 4" key="1">
    <citation type="submission" date="2018-08" db="EMBL/GenBank/DDBJ databases">
        <title>Draft genome sequence of Dialister pneumosintes KCOM 1685.</title>
        <authorList>
            <person name="Kook J.-K."/>
            <person name="Park S.-N."/>
            <person name="Lim Y.K."/>
        </authorList>
    </citation>
    <scope>NUCLEOTIDE SEQUENCE [LARGE SCALE GENOMIC DNA]</scope>
    <source>
        <strain evidence="3 4">KCOM 1685</strain>
    </source>
</reference>
<feature type="transmembrane region" description="Helical" evidence="1">
    <location>
        <begin position="178"/>
        <end position="201"/>
    </location>
</feature>
<keyword evidence="1" id="KW-1133">Transmembrane helix</keyword>
<accession>A0ABX9MAQ7</accession>
<dbReference type="InterPro" id="IPR018758">
    <property type="entry name" value="FtrD-like"/>
</dbReference>
<dbReference type="RefSeq" id="WP_022513595.1">
    <property type="nucleotide sequence ID" value="NZ_CP017037.1"/>
</dbReference>
<feature type="transmembrane region" description="Helical" evidence="1">
    <location>
        <begin position="221"/>
        <end position="241"/>
    </location>
</feature>
<organism evidence="3 4">
    <name type="scientific">Dialister pneumosintes</name>
    <dbReference type="NCBI Taxonomy" id="39950"/>
    <lineage>
        <taxon>Bacteria</taxon>
        <taxon>Bacillati</taxon>
        <taxon>Bacillota</taxon>
        <taxon>Negativicutes</taxon>
        <taxon>Veillonellales</taxon>
        <taxon>Veillonellaceae</taxon>
        <taxon>Dialister</taxon>
    </lineage>
</organism>
<dbReference type="Pfam" id="PF10080">
    <property type="entry name" value="FtrD-like"/>
    <property type="match status" value="1"/>
</dbReference>
<sequence length="419" mass="47649">MQMQLYLQQLIPAMEFGIALMMPLSVLFAILTEYDNGRYRSLFRKTAYWGFWLSLFFIAVKQGTKNAISREGFEGIMAFFAIISEIVLASMLIGNQNKIEQRSSWFKRGVILNIISLSLYYGMEIWLVPVTTMLNVNEMFSITMIVRMLGFISGGFLAFVGSWLIYHAARSLNDKRLTVVYLIQLTALFLQQLVYIIQILMARHILPTRQLLVIMGPIIDHQRWVVFVVFLVLFTVPLALFSQKCPVRHVEQNPAQYRKVVAKDMHKKRWGKASVGILVVMILFSTFGYTYATKEEELIPAIAVTAENNKVSLEIEKVDDGHLHRFSYRTKNGTSIRFIIVRKGGSAYGVGLDCCEICGPTGYIERDDQVVCKLCDVVMNKQTIGMPGGCNPIPLSYGVADGKLHIEQEDLEAAEKYFR</sequence>
<dbReference type="Proteomes" id="UP000266262">
    <property type="component" value="Unassembled WGS sequence"/>
</dbReference>
<feature type="transmembrane region" description="Helical" evidence="1">
    <location>
        <begin position="16"/>
        <end position="34"/>
    </location>
</feature>
<keyword evidence="1" id="KW-0472">Membrane</keyword>
<gene>
    <name evidence="3" type="ORF">DX915_04490</name>
</gene>
<keyword evidence="1" id="KW-0812">Transmembrane</keyword>
<evidence type="ECO:0000313" key="3">
    <source>
        <dbReference type="EMBL" id="RID94760.1"/>
    </source>
</evidence>
<keyword evidence="4" id="KW-1185">Reference proteome</keyword>
<proteinExistence type="predicted"/>
<comment type="caution">
    <text evidence="3">The sequence shown here is derived from an EMBL/GenBank/DDBJ whole genome shotgun (WGS) entry which is preliminary data.</text>
</comment>
<evidence type="ECO:0000259" key="2">
    <source>
        <dbReference type="Pfam" id="PF10080"/>
    </source>
</evidence>
<evidence type="ECO:0000313" key="4">
    <source>
        <dbReference type="Proteomes" id="UP000266262"/>
    </source>
</evidence>
<feature type="transmembrane region" description="Helical" evidence="1">
    <location>
        <begin position="46"/>
        <end position="64"/>
    </location>
</feature>
<feature type="transmembrane region" description="Helical" evidence="1">
    <location>
        <begin position="142"/>
        <end position="166"/>
    </location>
</feature>
<name>A0ABX9MAQ7_9FIRM</name>
<protein>
    <submittedName>
        <fullName evidence="3">DUF2318 domain-containing protein</fullName>
    </submittedName>
</protein>
<feature type="transmembrane region" description="Helical" evidence="1">
    <location>
        <begin position="273"/>
        <end position="292"/>
    </location>
</feature>
<evidence type="ECO:0000256" key="1">
    <source>
        <dbReference type="SAM" id="Phobius"/>
    </source>
</evidence>
<feature type="transmembrane region" description="Helical" evidence="1">
    <location>
        <begin position="105"/>
        <end position="122"/>
    </location>
</feature>
<feature type="transmembrane region" description="Helical" evidence="1">
    <location>
        <begin position="76"/>
        <end position="93"/>
    </location>
</feature>
<feature type="domain" description="Membrane iron-sulfur containing protein FtrD-like" evidence="2">
    <location>
        <begin position="318"/>
        <end position="418"/>
    </location>
</feature>
<dbReference type="EMBL" id="QWKU01000001">
    <property type="protein sequence ID" value="RID94760.1"/>
    <property type="molecule type" value="Genomic_DNA"/>
</dbReference>